<evidence type="ECO:0000256" key="6">
    <source>
        <dbReference type="ARBA" id="ARBA00022824"/>
    </source>
</evidence>
<keyword evidence="7 10" id="KW-1133">Transmembrane helix</keyword>
<keyword evidence="3 10" id="KW-0328">Glycosyltransferase</keyword>
<evidence type="ECO:0000313" key="13">
    <source>
        <dbReference type="Proteomes" id="UP001437256"/>
    </source>
</evidence>
<accession>A0ABR3A0B8</accession>
<feature type="transmembrane region" description="Helical" evidence="10">
    <location>
        <begin position="361"/>
        <end position="387"/>
    </location>
</feature>
<evidence type="ECO:0000256" key="1">
    <source>
        <dbReference type="ARBA" id="ARBA00004477"/>
    </source>
</evidence>
<dbReference type="EMBL" id="JBBXMP010000035">
    <property type="protein sequence ID" value="KAL0066474.1"/>
    <property type="molecule type" value="Genomic_DNA"/>
</dbReference>
<keyword evidence="8 10" id="KW-0472">Membrane</keyword>
<comment type="similarity">
    <text evidence="2">Belongs to the glycosyltransferase 22 family. PIGB subfamily.</text>
</comment>
<dbReference type="InterPro" id="IPR005599">
    <property type="entry name" value="GPI_mannosylTrfase"/>
</dbReference>
<evidence type="ECO:0000256" key="2">
    <source>
        <dbReference type="ARBA" id="ARBA00006065"/>
    </source>
</evidence>
<dbReference type="PANTHER" id="PTHR22760:SF4">
    <property type="entry name" value="GPI MANNOSYLTRANSFERASE 3"/>
    <property type="match status" value="1"/>
</dbReference>
<reference evidence="12 13" key="1">
    <citation type="submission" date="2024-05" db="EMBL/GenBank/DDBJ databases">
        <title>A draft genome resource for the thread blight pathogen Marasmius tenuissimus strain MS-2.</title>
        <authorList>
            <person name="Yulfo-Soto G.E."/>
            <person name="Baruah I.K."/>
            <person name="Amoako-Attah I."/>
            <person name="Bukari Y."/>
            <person name="Meinhardt L.W."/>
            <person name="Bailey B.A."/>
            <person name="Cohen S.P."/>
        </authorList>
    </citation>
    <scope>NUCLEOTIDE SEQUENCE [LARGE SCALE GENOMIC DNA]</scope>
    <source>
        <strain evidence="12 13">MS-2</strain>
    </source>
</reference>
<protein>
    <recommendedName>
        <fullName evidence="10">Mannosyltransferase</fullName>
        <ecNumber evidence="10">2.4.1.-</ecNumber>
    </recommendedName>
</protein>
<keyword evidence="13" id="KW-1185">Reference proteome</keyword>
<keyword evidence="5 10" id="KW-0812">Transmembrane</keyword>
<evidence type="ECO:0000256" key="5">
    <source>
        <dbReference type="ARBA" id="ARBA00022692"/>
    </source>
</evidence>
<dbReference type="PANTHER" id="PTHR22760">
    <property type="entry name" value="GLYCOSYLTRANSFERASE"/>
    <property type="match status" value="1"/>
</dbReference>
<dbReference type="Pfam" id="PF03901">
    <property type="entry name" value="Glyco_transf_22"/>
    <property type="match status" value="1"/>
</dbReference>
<feature type="signal peptide" evidence="11">
    <location>
        <begin position="1"/>
        <end position="17"/>
    </location>
</feature>
<comment type="function">
    <text evidence="9">Mannosyltransferase involved in glycosylphosphatidylinositol-anchor biosynthesis. Transfers the third mannose to Man2-GlcN-acyl-PI during GPI precursor assembly.</text>
</comment>
<evidence type="ECO:0000256" key="11">
    <source>
        <dbReference type="SAM" id="SignalP"/>
    </source>
</evidence>
<evidence type="ECO:0000256" key="8">
    <source>
        <dbReference type="ARBA" id="ARBA00023136"/>
    </source>
</evidence>
<evidence type="ECO:0000313" key="12">
    <source>
        <dbReference type="EMBL" id="KAL0066474.1"/>
    </source>
</evidence>
<evidence type="ECO:0000256" key="10">
    <source>
        <dbReference type="RuleBase" id="RU363075"/>
    </source>
</evidence>
<dbReference type="Proteomes" id="UP001437256">
    <property type="component" value="Unassembled WGS sequence"/>
</dbReference>
<sequence>MLLTTTITALVVRILIAVSTRTVFQPDEYFQSLEPAHRLVFGYGHLTWEWLSPHPIRSIIYPALNVPVYWVLKATGIHNWGRLGDELVILGPRILHGALAAMTDIGLCILTKRTLGDRYVSTAFFLSITSFFHGLSLSRSLSNSLETSLTTIALSYFPWDVSALDHARTRNRIRKMLVFASLACVIRITNGVIWVYVAAVIAWRLRSRIQLLVGFFLDSFIIGFLALVPIFVLDTLYYGQITFTPYNFLKTNLSSVSLFYGSNPWHFYFSQAIPILCTTAIPFVLHGGWLVAKSSNAGTSKILLGLLGWTMSIYSLAGHKEWRFIHPLLPILHMLAAKSLVDSSPKDTHHTLPITRQKLVLLLASVPISTYIVLLYCSGPISVMGYIRSLPTDELAGGIGLLMPCHSTPGHAYLHRPQLAHGELWALGCEPPLQNQNISTYQDQTTIFFANPYRYLTERFPSEVDPSFPISPYPASVPGRSSDDRLWRYEWPLHLVFFGSLLEQGGIQELLETKGYREVWRAGRSWEAIIALPLGIYNSSTIPYIYLLYKVEFGALDVCASANADSVKADKGIDFDEF</sequence>
<keyword evidence="11" id="KW-0732">Signal</keyword>
<gene>
    <name evidence="12" type="primary">GPI10</name>
    <name evidence="12" type="ORF">AAF712_006517</name>
</gene>
<organism evidence="12 13">
    <name type="scientific">Marasmius tenuissimus</name>
    <dbReference type="NCBI Taxonomy" id="585030"/>
    <lineage>
        <taxon>Eukaryota</taxon>
        <taxon>Fungi</taxon>
        <taxon>Dikarya</taxon>
        <taxon>Basidiomycota</taxon>
        <taxon>Agaricomycotina</taxon>
        <taxon>Agaricomycetes</taxon>
        <taxon>Agaricomycetidae</taxon>
        <taxon>Agaricales</taxon>
        <taxon>Marasmiineae</taxon>
        <taxon>Marasmiaceae</taxon>
        <taxon>Marasmius</taxon>
    </lineage>
</organism>
<evidence type="ECO:0000256" key="9">
    <source>
        <dbReference type="ARBA" id="ARBA00024708"/>
    </source>
</evidence>
<feature type="chain" id="PRO_5047325469" description="Mannosyltransferase" evidence="11">
    <location>
        <begin position="18"/>
        <end position="578"/>
    </location>
</feature>
<evidence type="ECO:0000256" key="4">
    <source>
        <dbReference type="ARBA" id="ARBA00022679"/>
    </source>
</evidence>
<comment type="caution">
    <text evidence="10">Lacks conserved residue(s) required for the propagation of feature annotation.</text>
</comment>
<keyword evidence="6 10" id="KW-0256">Endoplasmic reticulum</keyword>
<feature type="transmembrane region" description="Helical" evidence="10">
    <location>
        <begin position="211"/>
        <end position="233"/>
    </location>
</feature>
<feature type="transmembrane region" description="Helical" evidence="10">
    <location>
        <begin position="267"/>
        <end position="290"/>
    </location>
</feature>
<evidence type="ECO:0000256" key="7">
    <source>
        <dbReference type="ARBA" id="ARBA00022989"/>
    </source>
</evidence>
<comment type="subcellular location">
    <subcellularLocation>
        <location evidence="1 10">Endoplasmic reticulum membrane</location>
        <topology evidence="1 10">Multi-pass membrane protein</topology>
    </subcellularLocation>
</comment>
<comment type="caution">
    <text evidence="12">The sequence shown here is derived from an EMBL/GenBank/DDBJ whole genome shotgun (WGS) entry which is preliminary data.</text>
</comment>
<keyword evidence="4" id="KW-0808">Transferase</keyword>
<proteinExistence type="inferred from homology"/>
<dbReference type="EC" id="2.4.1.-" evidence="10"/>
<name>A0ABR3A0B8_9AGAR</name>
<evidence type="ECO:0000256" key="3">
    <source>
        <dbReference type="ARBA" id="ARBA00022676"/>
    </source>
</evidence>
<feature type="transmembrane region" description="Helical" evidence="10">
    <location>
        <begin position="176"/>
        <end position="199"/>
    </location>
</feature>